<dbReference type="Gene3D" id="3.30.540.10">
    <property type="entry name" value="Fructose-1,6-Bisphosphatase, subunit A, domain 1"/>
    <property type="match status" value="1"/>
</dbReference>
<evidence type="ECO:0000313" key="1">
    <source>
        <dbReference type="EMBL" id="PIE34495.1"/>
    </source>
</evidence>
<gene>
    <name evidence="1" type="ORF">CSA55_00665</name>
</gene>
<reference evidence="1 2" key="1">
    <citation type="submission" date="2017-10" db="EMBL/GenBank/DDBJ databases">
        <title>Novel microbial diversity and functional potential in the marine mammal oral microbiome.</title>
        <authorList>
            <person name="Dudek N.K."/>
            <person name="Sun C.L."/>
            <person name="Burstein D."/>
            <person name="Kantor R.S."/>
            <person name="Aliaga Goltsman D.S."/>
            <person name="Bik E.M."/>
            <person name="Thomas B.C."/>
            <person name="Banfield J.F."/>
            <person name="Relman D.A."/>
        </authorList>
    </citation>
    <scope>NUCLEOTIDE SEQUENCE [LARGE SCALE GENOMIC DNA]</scope>
    <source>
        <strain evidence="1">DOLJORAL78_61_10</strain>
    </source>
</reference>
<accession>A0A2G6KFT4</accession>
<dbReference type="EMBL" id="PDSL01000018">
    <property type="protein sequence ID" value="PIE34495.1"/>
    <property type="molecule type" value="Genomic_DNA"/>
</dbReference>
<name>A0A2G6KFT4_9ACTN</name>
<organism evidence="1 2">
    <name type="scientific">Ilumatobacter coccineus</name>
    <dbReference type="NCBI Taxonomy" id="467094"/>
    <lineage>
        <taxon>Bacteria</taxon>
        <taxon>Bacillati</taxon>
        <taxon>Actinomycetota</taxon>
        <taxon>Acidimicrobiia</taxon>
        <taxon>Acidimicrobiales</taxon>
        <taxon>Ilumatobacteraceae</taxon>
        <taxon>Ilumatobacter</taxon>
    </lineage>
</organism>
<dbReference type="SUPFAM" id="SSF56655">
    <property type="entry name" value="Carbohydrate phosphatase"/>
    <property type="match status" value="1"/>
</dbReference>
<feature type="non-terminal residue" evidence="1">
    <location>
        <position position="67"/>
    </location>
</feature>
<dbReference type="AlphaFoldDB" id="A0A2G6KFT4"/>
<evidence type="ECO:0000313" key="2">
    <source>
        <dbReference type="Proteomes" id="UP000230914"/>
    </source>
</evidence>
<dbReference type="Proteomes" id="UP000230914">
    <property type="component" value="Unassembled WGS sequence"/>
</dbReference>
<sequence length="67" mass="7294">MTDLELALAAADLADRITLAGFEATDVSVGWKDDRSEVTEIDRQTETAIGDLITAERATHGFFGEEH</sequence>
<proteinExistence type="predicted"/>
<protein>
    <submittedName>
        <fullName evidence="1">Histidinol phosphatase</fullName>
    </submittedName>
</protein>
<comment type="caution">
    <text evidence="1">The sequence shown here is derived from an EMBL/GenBank/DDBJ whole genome shotgun (WGS) entry which is preliminary data.</text>
</comment>